<feature type="region of interest" description="Disordered" evidence="7">
    <location>
        <begin position="586"/>
        <end position="662"/>
    </location>
</feature>
<dbReference type="Pfam" id="PF14685">
    <property type="entry name" value="PDZ_Tricorn"/>
    <property type="match status" value="1"/>
</dbReference>
<dbReference type="EMBL" id="JADEYR010000002">
    <property type="protein sequence ID" value="MBE9403297.1"/>
    <property type="molecule type" value="Genomic_DNA"/>
</dbReference>
<dbReference type="Gene3D" id="2.30.42.10">
    <property type="match status" value="1"/>
</dbReference>
<evidence type="ECO:0000256" key="7">
    <source>
        <dbReference type="SAM" id="MobiDB-lite"/>
    </source>
</evidence>
<dbReference type="SUPFAM" id="SSF50156">
    <property type="entry name" value="PDZ domain-like"/>
    <property type="match status" value="1"/>
</dbReference>
<dbReference type="Pfam" id="PF26550">
    <property type="entry name" value="Tricorn_2nd"/>
    <property type="match status" value="1"/>
</dbReference>
<evidence type="ECO:0000313" key="9">
    <source>
        <dbReference type="EMBL" id="MBE9403297.1"/>
    </source>
</evidence>
<keyword evidence="5" id="KW-0378">Hydrolase</keyword>
<keyword evidence="10" id="KW-1185">Reference proteome</keyword>
<dbReference type="InterPro" id="IPR036034">
    <property type="entry name" value="PDZ_sf"/>
</dbReference>
<reference evidence="9 10" key="1">
    <citation type="submission" date="2020-10" db="EMBL/GenBank/DDBJ databases">
        <title>Draft genome and description of Brachybacterium epidermidis sp nov.</title>
        <authorList>
            <person name="Boxberger M."/>
            <person name="La Scola B."/>
        </authorList>
    </citation>
    <scope>NUCLEOTIDE SEQUENCE [LARGE SCALE GENOMIC DNA]</scope>
    <source>
        <strain evidence="9 10">Marseille-Q2903</strain>
    </source>
</reference>
<dbReference type="InterPro" id="IPR028204">
    <property type="entry name" value="Tricorn_C1"/>
</dbReference>
<accession>A0ABR9VYM4</accession>
<dbReference type="InterPro" id="IPR029045">
    <property type="entry name" value="ClpP/crotonase-like_dom_sf"/>
</dbReference>
<evidence type="ECO:0000256" key="3">
    <source>
        <dbReference type="ARBA" id="ARBA00022490"/>
    </source>
</evidence>
<dbReference type="Proteomes" id="UP000644727">
    <property type="component" value="Unassembled WGS sequence"/>
</dbReference>
<dbReference type="Gene3D" id="2.130.10.10">
    <property type="entry name" value="YVTN repeat-like/Quinoprotein amine dehydrogenase"/>
    <property type="match status" value="2"/>
</dbReference>
<organism evidence="9 10">
    <name type="scientific">Brachybacterium epidermidis</name>
    <dbReference type="NCBI Taxonomy" id="2781983"/>
    <lineage>
        <taxon>Bacteria</taxon>
        <taxon>Bacillati</taxon>
        <taxon>Actinomycetota</taxon>
        <taxon>Actinomycetes</taxon>
        <taxon>Micrococcales</taxon>
        <taxon>Dermabacteraceae</taxon>
        <taxon>Brachybacterium</taxon>
    </lineage>
</organism>
<dbReference type="PANTHER" id="PTHR43253">
    <property type="entry name" value="TRICORN PROTEASE HOMOLOG 2-RELATED"/>
    <property type="match status" value="1"/>
</dbReference>
<evidence type="ECO:0000259" key="8">
    <source>
        <dbReference type="SMART" id="SM00245"/>
    </source>
</evidence>
<keyword evidence="4" id="KW-0645">Protease</keyword>
<protein>
    <submittedName>
        <fullName evidence="9">PDZ domain-containing protein</fullName>
    </submittedName>
</protein>
<dbReference type="PANTHER" id="PTHR43253:SF1">
    <property type="entry name" value="TRICORN PROTEASE HOMOLOG 2-RELATED"/>
    <property type="match status" value="1"/>
</dbReference>
<comment type="subcellular location">
    <subcellularLocation>
        <location evidence="1">Cytoplasm</location>
    </subcellularLocation>
</comment>
<proteinExistence type="inferred from homology"/>
<evidence type="ECO:0000313" key="10">
    <source>
        <dbReference type="Proteomes" id="UP000644727"/>
    </source>
</evidence>
<dbReference type="Pfam" id="PF14684">
    <property type="entry name" value="Tricorn_C1"/>
    <property type="match status" value="1"/>
</dbReference>
<gene>
    <name evidence="9" type="ORF">IOE58_03520</name>
</gene>
<feature type="compositionally biased region" description="Low complexity" evidence="7">
    <location>
        <begin position="1178"/>
        <end position="1200"/>
    </location>
</feature>
<feature type="region of interest" description="Disordered" evidence="7">
    <location>
        <begin position="444"/>
        <end position="482"/>
    </location>
</feature>
<dbReference type="CDD" id="cd07562">
    <property type="entry name" value="Peptidase_S41_TRI"/>
    <property type="match status" value="1"/>
</dbReference>
<sequence length="1208" mass="129367">MPMTPAHAAYLRHPDVHGDTVAFTAANDVWLAPLAGGRAWRLTDEGAPVSYPRFSPDGAHVAYTSRTSGGPEVWVIASDGSTAPRRLTTWGRPSTRVAGWLSDGRVLAASSYGAPLARDMQLWAIDLEGTAVLLPLGRSAEAAIHPDGTTVVVTPWRREQSAWKHYQGGTAAKLWISHEALALDASPDQHAARPWEPLLDELLASKTRVAWYGDRLVFASDSPGAGAALTDRATANLWSVRADGTDLQVHTSLTSEAGYLREPATDGTTIVFSSRGRLFAMDSLDAEPREVEVQATGVGASRLARPASATENLLAMRPVHDARASLVEWRGSAHVLTHRGGPSRLLAGASGLRIREVRPLGRSPFALLVTDEKAQSDRENGGVGSDVLAIARLDGSGKPTLLDVGDVGRILHAVPSPDGSKVAISTHDNRVRLVTLRGIEDPALSSHRGRSAAARTTGEAGPESWQQDEAAPPEPPRLDRVREVGRSNGGEIRDLAFSPDGRYLVWAEPNSWLLGRLMISDTEDADPTGRALTSGKYQDSAPAFSADGKHLALLSMRTFETIYDDMVFDLGFVNAERPFLIPLERTTADPFGPHPDGWSASEEEPTGEGKDGRGASPSAHGSGADPQGGAHSTSQGAQAEAADQPAGATSPAGAGDAQRPPRTHVDLDAVESRIVPFPVESGKYSHLTAVKGGFVWLRHPQLGILGSARAGVEGEAPTPSLEHWSLADRKLTVLAEGVTDVAASGDGESLVIKQGKDWVQVPASRKAEDQDPSRIAIDTARLRLTVDPAAERRGMLWDNYRIMAQQFWRADMDGQDWHAMTSWYEPVLERVVTDDDFQDMMWEVVGELGTSHAYVQGAVYTADPPMLPGYLGADLERAGDRWVITRILPGDSSDPDARSPLLAPGVAAQVGDAIVQVDGREVGPDGVEPLLIGAANRPTELVLEREGGHRRVAVTPLPDDTQLRYQAWVASRRERVEELSGGRLGYLHIPDMVSSGWAQVHRDLREASTKEGIVVDVRYNAGGHTSQLVTDRLARRVLSWDYPRHEAPGTYPEFAPRGPVVLVTNQEAGSDGDIVNAVSQAMGIGPVIGTRTWGGVIGIDGRYDLVDGTGITQPKYASWFEGVDWSIENYGVEPDIEVPYPPSAWVADADPQIARGVEEALALLEQKPAAVAPPLPPARFASPSASTTSPAPRPASTEPSVPDPTEEG</sequence>
<evidence type="ECO:0000256" key="1">
    <source>
        <dbReference type="ARBA" id="ARBA00004496"/>
    </source>
</evidence>
<evidence type="ECO:0000256" key="6">
    <source>
        <dbReference type="ARBA" id="ARBA00022825"/>
    </source>
</evidence>
<keyword evidence="6" id="KW-0720">Serine protease</keyword>
<dbReference type="SMART" id="SM00245">
    <property type="entry name" value="TSPc"/>
    <property type="match status" value="1"/>
</dbReference>
<name>A0ABR9VYM4_9MICO</name>
<dbReference type="SUPFAM" id="SSF82171">
    <property type="entry name" value="DPP6 N-terminal domain-like"/>
    <property type="match status" value="1"/>
</dbReference>
<keyword evidence="3" id="KW-0963">Cytoplasm</keyword>
<dbReference type="RefSeq" id="WP_193865043.1">
    <property type="nucleotide sequence ID" value="NZ_JADEYR010000002.1"/>
</dbReference>
<dbReference type="Pfam" id="PF26549">
    <property type="entry name" value="Tricorn_N"/>
    <property type="match status" value="1"/>
</dbReference>
<dbReference type="InterPro" id="IPR005151">
    <property type="entry name" value="Tail-specific_protease"/>
</dbReference>
<feature type="domain" description="Tail specific protease" evidence="8">
    <location>
        <begin position="947"/>
        <end position="1139"/>
    </location>
</feature>
<feature type="compositionally biased region" description="Low complexity" evidence="7">
    <location>
        <begin position="635"/>
        <end position="648"/>
    </location>
</feature>
<dbReference type="Gene3D" id="3.30.750.44">
    <property type="match status" value="1"/>
</dbReference>
<dbReference type="InterPro" id="IPR012393">
    <property type="entry name" value="Tricorn_protease"/>
</dbReference>
<evidence type="ECO:0000256" key="5">
    <source>
        <dbReference type="ARBA" id="ARBA00022801"/>
    </source>
</evidence>
<comment type="caution">
    <text evidence="9">The sequence shown here is derived from an EMBL/GenBank/DDBJ whole genome shotgun (WGS) entry which is preliminary data.</text>
</comment>
<dbReference type="InterPro" id="IPR029414">
    <property type="entry name" value="Tricorn_PDZ"/>
</dbReference>
<dbReference type="Gene3D" id="2.120.10.60">
    <property type="entry name" value="Tricorn protease N-terminal domain"/>
    <property type="match status" value="1"/>
</dbReference>
<dbReference type="SUPFAM" id="SSF52096">
    <property type="entry name" value="ClpP/crotonase"/>
    <property type="match status" value="1"/>
</dbReference>
<evidence type="ECO:0000256" key="4">
    <source>
        <dbReference type="ARBA" id="ARBA00022670"/>
    </source>
</evidence>
<feature type="region of interest" description="Disordered" evidence="7">
    <location>
        <begin position="1172"/>
        <end position="1208"/>
    </location>
</feature>
<evidence type="ECO:0000256" key="2">
    <source>
        <dbReference type="ARBA" id="ARBA00008524"/>
    </source>
</evidence>
<dbReference type="Pfam" id="PF03572">
    <property type="entry name" value="Peptidase_S41"/>
    <property type="match status" value="1"/>
</dbReference>
<dbReference type="Gene3D" id="3.90.226.10">
    <property type="entry name" value="2-enoyl-CoA Hydratase, Chain A, domain 1"/>
    <property type="match status" value="1"/>
</dbReference>
<comment type="similarity">
    <text evidence="2">Belongs to the peptidase S41B family.</text>
</comment>
<dbReference type="SUPFAM" id="SSF69304">
    <property type="entry name" value="Tricorn protease N-terminal domain"/>
    <property type="match status" value="1"/>
</dbReference>
<dbReference type="InterPro" id="IPR015943">
    <property type="entry name" value="WD40/YVTN_repeat-like_dom_sf"/>
</dbReference>